<dbReference type="PANTHER" id="PTHR43095">
    <property type="entry name" value="SUGAR KINASE"/>
    <property type="match status" value="1"/>
</dbReference>
<gene>
    <name evidence="6" type="ORF">ACFPOF_20185</name>
</gene>
<evidence type="ECO:0000259" key="5">
    <source>
        <dbReference type="Pfam" id="PF02782"/>
    </source>
</evidence>
<keyword evidence="2 6" id="KW-0808">Transferase</keyword>
<sequence>MTTAAKQRMTSPTFIGVDIGTQGVRAMLMGENGNLLFSAKHNFAWTDNRNEQNPEQWWSGVVSVLRQLSSAFSQNDLDRIQAIAVTSTSGTVIPLDRNYEPLHPALMYSDNRAVQEAALCAEVSGQPYNASFGLPKMVWFHRQYPEQAEQIRLWCHAVDYITGKLSGEWGIADYTSALKSGYDLERDRWPAYVTDALPIHPSQLPKAVASGTIIGRLDRDVCELTGLPQTIRVVTGMTDGCASQIASGCSEPGHWNTTIGTTLVVKGLTRSPVYDPLGRIYNHKHPDGWWMPGGASNTGADWISRDFSGCDLRELDEQAEQWLPTPWISYALTQKGERFPFLNPDARGFDAQGLTDVQTYASRLESVAYMEKLSYDTIEALSSEHIHHVYTAGGGSASNIWLAIRSSVLGKPIYKMKHVEGAVGAAMLAASATEFQSLGEAVRRMSIIDKYVEPGPWQQAYEEQYERFKQLLREKGYLK</sequence>
<dbReference type="InterPro" id="IPR018484">
    <property type="entry name" value="FGGY_N"/>
</dbReference>
<feature type="domain" description="Carbohydrate kinase FGGY C-terminal" evidence="5">
    <location>
        <begin position="257"/>
        <end position="432"/>
    </location>
</feature>
<name>A0ABW0HVK3_9BACL</name>
<organism evidence="6 7">
    <name type="scientific">Cohnella soli</name>
    <dbReference type="NCBI Taxonomy" id="425005"/>
    <lineage>
        <taxon>Bacteria</taxon>
        <taxon>Bacillati</taxon>
        <taxon>Bacillota</taxon>
        <taxon>Bacilli</taxon>
        <taxon>Bacillales</taxon>
        <taxon>Paenibacillaceae</taxon>
        <taxon>Cohnella</taxon>
    </lineage>
</organism>
<protein>
    <submittedName>
        <fullName evidence="6">FGGY-family carbohydrate kinase</fullName>
        <ecNumber evidence="6">2.7.1.-</ecNumber>
    </submittedName>
</protein>
<dbReference type="InterPro" id="IPR050406">
    <property type="entry name" value="FGGY_Carb_Kinase"/>
</dbReference>
<dbReference type="EMBL" id="JBHSMI010000028">
    <property type="protein sequence ID" value="MFC5405069.1"/>
    <property type="molecule type" value="Genomic_DNA"/>
</dbReference>
<dbReference type="Pfam" id="PF00370">
    <property type="entry name" value="FGGY_N"/>
    <property type="match status" value="1"/>
</dbReference>
<dbReference type="GO" id="GO:0016301">
    <property type="term" value="F:kinase activity"/>
    <property type="evidence" value="ECO:0007669"/>
    <property type="project" value="UniProtKB-KW"/>
</dbReference>
<keyword evidence="7" id="KW-1185">Reference proteome</keyword>
<dbReference type="InterPro" id="IPR018485">
    <property type="entry name" value="FGGY_C"/>
</dbReference>
<feature type="domain" description="Carbohydrate kinase FGGY N-terminal" evidence="4">
    <location>
        <begin position="14"/>
        <end position="244"/>
    </location>
</feature>
<comment type="similarity">
    <text evidence="1">Belongs to the FGGY kinase family.</text>
</comment>
<dbReference type="RefSeq" id="WP_378135930.1">
    <property type="nucleotide sequence ID" value="NZ_JBHSMI010000028.1"/>
</dbReference>
<evidence type="ECO:0000313" key="6">
    <source>
        <dbReference type="EMBL" id="MFC5405069.1"/>
    </source>
</evidence>
<evidence type="ECO:0000259" key="4">
    <source>
        <dbReference type="Pfam" id="PF00370"/>
    </source>
</evidence>
<dbReference type="InterPro" id="IPR043129">
    <property type="entry name" value="ATPase_NBD"/>
</dbReference>
<keyword evidence="3 6" id="KW-0418">Kinase</keyword>
<dbReference type="Pfam" id="PF02782">
    <property type="entry name" value="FGGY_C"/>
    <property type="match status" value="1"/>
</dbReference>
<dbReference type="PIRSF" id="PIRSF000538">
    <property type="entry name" value="GlpK"/>
    <property type="match status" value="1"/>
</dbReference>
<proteinExistence type="inferred from homology"/>
<dbReference type="Proteomes" id="UP001596113">
    <property type="component" value="Unassembled WGS sequence"/>
</dbReference>
<reference evidence="7" key="1">
    <citation type="journal article" date="2019" name="Int. J. Syst. Evol. Microbiol.">
        <title>The Global Catalogue of Microorganisms (GCM) 10K type strain sequencing project: providing services to taxonomists for standard genome sequencing and annotation.</title>
        <authorList>
            <consortium name="The Broad Institute Genomics Platform"/>
            <consortium name="The Broad Institute Genome Sequencing Center for Infectious Disease"/>
            <person name="Wu L."/>
            <person name="Ma J."/>
        </authorList>
    </citation>
    <scope>NUCLEOTIDE SEQUENCE [LARGE SCALE GENOMIC DNA]</scope>
    <source>
        <strain evidence="7">CGMCC 1.18575</strain>
    </source>
</reference>
<dbReference type="CDD" id="cd07783">
    <property type="entry name" value="ASKHA_NBD_FGGY_SePSK_AtXK1-like"/>
    <property type="match status" value="1"/>
</dbReference>
<comment type="caution">
    <text evidence="6">The sequence shown here is derived from an EMBL/GenBank/DDBJ whole genome shotgun (WGS) entry which is preliminary data.</text>
</comment>
<accession>A0ABW0HVK3</accession>
<evidence type="ECO:0000256" key="3">
    <source>
        <dbReference type="ARBA" id="ARBA00022777"/>
    </source>
</evidence>
<evidence type="ECO:0000313" key="7">
    <source>
        <dbReference type="Proteomes" id="UP001596113"/>
    </source>
</evidence>
<dbReference type="InterPro" id="IPR000577">
    <property type="entry name" value="Carb_kinase_FGGY"/>
</dbReference>
<dbReference type="Gene3D" id="3.30.420.40">
    <property type="match status" value="2"/>
</dbReference>
<evidence type="ECO:0000256" key="1">
    <source>
        <dbReference type="ARBA" id="ARBA00009156"/>
    </source>
</evidence>
<dbReference type="EC" id="2.7.1.-" evidence="6"/>
<dbReference type="SUPFAM" id="SSF53067">
    <property type="entry name" value="Actin-like ATPase domain"/>
    <property type="match status" value="2"/>
</dbReference>
<evidence type="ECO:0000256" key="2">
    <source>
        <dbReference type="ARBA" id="ARBA00022679"/>
    </source>
</evidence>